<protein>
    <submittedName>
        <fullName evidence="3">Uncharacterized protein</fullName>
    </submittedName>
</protein>
<dbReference type="Gene3D" id="2.60.40.2700">
    <property type="match status" value="1"/>
</dbReference>
<keyword evidence="2" id="KW-0732">Signal</keyword>
<dbReference type="SUPFAM" id="SSF69322">
    <property type="entry name" value="Tricorn protease domain 2"/>
    <property type="match status" value="1"/>
</dbReference>
<evidence type="ECO:0000256" key="2">
    <source>
        <dbReference type="SAM" id="SignalP"/>
    </source>
</evidence>
<gene>
    <name evidence="3" type="ORF">F9L07_18450</name>
</gene>
<dbReference type="Proteomes" id="UP000449906">
    <property type="component" value="Unassembled WGS sequence"/>
</dbReference>
<evidence type="ECO:0000313" key="4">
    <source>
        <dbReference type="Proteomes" id="UP000449906"/>
    </source>
</evidence>
<feature type="region of interest" description="Disordered" evidence="1">
    <location>
        <begin position="64"/>
        <end position="87"/>
    </location>
</feature>
<evidence type="ECO:0000256" key="1">
    <source>
        <dbReference type="SAM" id="MobiDB-lite"/>
    </source>
</evidence>
<proteinExistence type="predicted"/>
<comment type="caution">
    <text evidence="3">The sequence shown here is derived from an EMBL/GenBank/DDBJ whole genome shotgun (WGS) entry which is preliminary data.</text>
</comment>
<accession>A0A7J5DUN9</accession>
<dbReference type="EMBL" id="WBVM01000002">
    <property type="protein sequence ID" value="KAB2809044.1"/>
    <property type="molecule type" value="Genomic_DNA"/>
</dbReference>
<dbReference type="RefSeq" id="WP_151581284.1">
    <property type="nucleotide sequence ID" value="NZ_WBVM01000002.1"/>
</dbReference>
<feature type="chain" id="PRO_5038620648" evidence="2">
    <location>
        <begin position="34"/>
        <end position="428"/>
    </location>
</feature>
<name>A0A7J5DUN9_NOCSI</name>
<dbReference type="AlphaFoldDB" id="A0A7J5DUN9"/>
<feature type="signal peptide" evidence="2">
    <location>
        <begin position="1"/>
        <end position="33"/>
    </location>
</feature>
<reference evidence="3 4" key="1">
    <citation type="submission" date="2019-09" db="EMBL/GenBank/DDBJ databases">
        <title>Pimelobacter sp. isolated from Paulinella.</title>
        <authorList>
            <person name="Jeong S.E."/>
        </authorList>
    </citation>
    <scope>NUCLEOTIDE SEQUENCE [LARGE SCALE GENOMIC DNA]</scope>
    <source>
        <strain evidence="3 4">Pch-N</strain>
    </source>
</reference>
<evidence type="ECO:0000313" key="3">
    <source>
        <dbReference type="EMBL" id="KAB2809044.1"/>
    </source>
</evidence>
<organism evidence="3 4">
    <name type="scientific">Nocardioides simplex</name>
    <name type="common">Arthrobacter simplex</name>
    <dbReference type="NCBI Taxonomy" id="2045"/>
    <lineage>
        <taxon>Bacteria</taxon>
        <taxon>Bacillati</taxon>
        <taxon>Actinomycetota</taxon>
        <taxon>Actinomycetes</taxon>
        <taxon>Propionibacteriales</taxon>
        <taxon>Nocardioidaceae</taxon>
        <taxon>Pimelobacter</taxon>
    </lineage>
</organism>
<sequence>MIRRAALAALTTALTTALLALPLAATAPAPAQAQAAPAAPSGTAAGTLTYVKGHNVWVARADGTQPRQVTTGGTAATPWRSPTSSDDGHIVAGRGNLVYRMDQWGTVLGVLDPPDIPSSAGELLGGPPAHLAVSPDGTKIAYTYEKYSCPINLACRIRYVTAFTSSTSVTPPGTWGVVYHDNPSWITDSRVAVNADLIDNINLFDLGRGSTHWFDEDDYTTDDQPIFDFEVSRTAPYAAVVRSTGDDAHVMFYRVSGNYRTGGRPPIPEAFCATTPQLGTATPTLSADGERGAWAEPDGIWMMLLGPTAPCTVQPTRVIPGGSAPSYSPAALQAVRPTYAFAVVRAPRVTGTAKAGRRLKATAPVLAPAAAGLRYQWLRDDRPIARATGTGYQVTKKDRGHRIRVRVTGTRPGFRTRTVVSAAVRVRR</sequence>
<feature type="compositionally biased region" description="Polar residues" evidence="1">
    <location>
        <begin position="65"/>
        <end position="85"/>
    </location>
</feature>